<keyword evidence="11" id="KW-0472">Membrane</keyword>
<evidence type="ECO:0000256" key="4">
    <source>
        <dbReference type="ARBA" id="ARBA00022801"/>
    </source>
</evidence>
<feature type="compositionally biased region" description="Acidic residues" evidence="10">
    <location>
        <begin position="16"/>
        <end position="29"/>
    </location>
</feature>
<keyword evidence="6" id="KW-0326">Glycosidase</keyword>
<dbReference type="Gene3D" id="1.50.10.10">
    <property type="match status" value="1"/>
</dbReference>
<evidence type="ECO:0000256" key="3">
    <source>
        <dbReference type="ARBA" id="ARBA00012593"/>
    </source>
</evidence>
<dbReference type="Proteomes" id="UP000092583">
    <property type="component" value="Unassembled WGS sequence"/>
</dbReference>
<evidence type="ECO:0000256" key="7">
    <source>
        <dbReference type="ARBA" id="ARBA00023326"/>
    </source>
</evidence>
<evidence type="ECO:0000256" key="1">
    <source>
        <dbReference type="ARBA" id="ARBA00001863"/>
    </source>
</evidence>
<organism evidence="13 14">
    <name type="scientific">Kwoniella mangroviensis CBS 10435</name>
    <dbReference type="NCBI Taxonomy" id="1331196"/>
    <lineage>
        <taxon>Eukaryota</taxon>
        <taxon>Fungi</taxon>
        <taxon>Dikarya</taxon>
        <taxon>Basidiomycota</taxon>
        <taxon>Agaricomycotina</taxon>
        <taxon>Tremellomycetes</taxon>
        <taxon>Tremellales</taxon>
        <taxon>Cryptococcaceae</taxon>
        <taxon>Kwoniella</taxon>
    </lineage>
</organism>
<dbReference type="GO" id="GO:0004339">
    <property type="term" value="F:glucan 1,4-alpha-glucosidase activity"/>
    <property type="evidence" value="ECO:0007669"/>
    <property type="project" value="UniProtKB-EC"/>
</dbReference>
<gene>
    <name evidence="13" type="ORF">L486_01792</name>
</gene>
<evidence type="ECO:0000256" key="2">
    <source>
        <dbReference type="ARBA" id="ARBA00006188"/>
    </source>
</evidence>
<dbReference type="InterPro" id="IPR008928">
    <property type="entry name" value="6-hairpin_glycosidase_sf"/>
</dbReference>
<dbReference type="InterPro" id="IPR012341">
    <property type="entry name" value="6hp_glycosidase-like_sf"/>
</dbReference>
<dbReference type="STRING" id="1331196.A0A1B9J2Y2"/>
<evidence type="ECO:0000313" key="13">
    <source>
        <dbReference type="EMBL" id="OCF62125.1"/>
    </source>
</evidence>
<evidence type="ECO:0000256" key="10">
    <source>
        <dbReference type="SAM" id="MobiDB-lite"/>
    </source>
</evidence>
<evidence type="ECO:0000256" key="6">
    <source>
        <dbReference type="ARBA" id="ARBA00023295"/>
    </source>
</evidence>
<evidence type="ECO:0000256" key="9">
    <source>
        <dbReference type="ARBA" id="ARBA00033473"/>
    </source>
</evidence>
<reference evidence="14" key="2">
    <citation type="submission" date="2013-12" db="EMBL/GenBank/DDBJ databases">
        <title>Evolution of pathogenesis and genome organization in the Tremellales.</title>
        <authorList>
            <person name="Cuomo C."/>
            <person name="Litvintseva A."/>
            <person name="Heitman J."/>
            <person name="Chen Y."/>
            <person name="Sun S."/>
            <person name="Springer D."/>
            <person name="Dromer F."/>
            <person name="Young S."/>
            <person name="Zeng Q."/>
            <person name="Chapman S."/>
            <person name="Gujja S."/>
            <person name="Saif S."/>
            <person name="Birren B."/>
        </authorList>
    </citation>
    <scope>NUCLEOTIDE SEQUENCE [LARGE SCALE GENOMIC DNA]</scope>
    <source>
        <strain evidence="14">CBS 10435</strain>
    </source>
</reference>
<evidence type="ECO:0000256" key="8">
    <source>
        <dbReference type="ARBA" id="ARBA00033442"/>
    </source>
</evidence>
<sequence>MTNGHDEVEAGSKADSEEDLELENVEEDGPLLLSAQNPHPEPKSSSLRGLAQRQKRFKVAVVVITIITLSFIVLGLEFTSSNVEPELDSFQETLKVESERARELLLRNIGPRIGAGDGLVVASPSKGEKSYLPDYYYTWTRDSALVYRSLTTFDSSSNSENTSSHDELLHRAYVQSQIPIQTRSNPSGGLEDGGLNEPKFQIDGSSFLGNWGRPQRDGPALRALALIPYAHFLLDRGYPADHSYVKENLYNPDKMRGTGNVIKNDLEEVAHRWWKGGFDLWEEVNGHHFFTLIVSLRALQAGSSLADRLNDSGAQEYYSKQAESLERKFESFWSDEKEHYLSSVSSLNLDDDNDDAAIFSLPDRQWSDCSLPLSLIHAGDQIDIDNYGYSNNTVIGFGPADPKVISTIYRYIQSFDGLYKINNNKRSWTQGWALGRYREDVYDGVGKSKGNPWHICINAIAQSLYLIEQRHYEQGYIEPTEITNSFWTELMNERVNNDRRVERYERKFELALRRLREVGDSFLNVSRNAMELGERMSEQIGRDNGKPIGARDLTWSYASLMTAVKAREDAVSKADNGVKGA</sequence>
<dbReference type="GO" id="GO:0000324">
    <property type="term" value="C:fungal-type vacuole"/>
    <property type="evidence" value="ECO:0007669"/>
    <property type="project" value="TreeGrafter"/>
</dbReference>
<dbReference type="AlphaFoldDB" id="A0A1B9J2Y2"/>
<keyword evidence="5" id="KW-0119">Carbohydrate metabolism</keyword>
<dbReference type="InterPro" id="IPR000165">
    <property type="entry name" value="Glucoamylase"/>
</dbReference>
<feature type="transmembrane region" description="Helical" evidence="11">
    <location>
        <begin position="57"/>
        <end position="76"/>
    </location>
</feature>
<dbReference type="GO" id="GO:0000272">
    <property type="term" value="P:polysaccharide catabolic process"/>
    <property type="evidence" value="ECO:0007669"/>
    <property type="project" value="UniProtKB-KW"/>
</dbReference>
<dbReference type="PRINTS" id="PR00736">
    <property type="entry name" value="GLHYDRLASE15"/>
</dbReference>
<dbReference type="PANTHER" id="PTHR31616">
    <property type="entry name" value="TREHALASE"/>
    <property type="match status" value="1"/>
</dbReference>
<feature type="domain" description="GH15-like" evidence="12">
    <location>
        <begin position="100"/>
        <end position="564"/>
    </location>
</feature>
<evidence type="ECO:0000256" key="5">
    <source>
        <dbReference type="ARBA" id="ARBA00023277"/>
    </source>
</evidence>
<dbReference type="OrthoDB" id="6123450at2759"/>
<dbReference type="PANTHER" id="PTHR31616:SF9">
    <property type="entry name" value="GLUCOAMYLASE, INTRACELLULAR SPORULATION-SPECIFIC"/>
    <property type="match status" value="1"/>
</dbReference>
<keyword evidence="11" id="KW-0812">Transmembrane</keyword>
<dbReference type="InterPro" id="IPR011613">
    <property type="entry name" value="GH15-like"/>
</dbReference>
<evidence type="ECO:0000313" key="14">
    <source>
        <dbReference type="Proteomes" id="UP000092583"/>
    </source>
</evidence>
<evidence type="ECO:0000256" key="11">
    <source>
        <dbReference type="SAM" id="Phobius"/>
    </source>
</evidence>
<keyword evidence="11" id="KW-1133">Transmembrane helix</keyword>
<dbReference type="Pfam" id="PF00723">
    <property type="entry name" value="Glyco_hydro_15"/>
    <property type="match status" value="1"/>
</dbReference>
<accession>A0A1B9J2Y2</accession>
<feature type="compositionally biased region" description="Basic and acidic residues" evidence="10">
    <location>
        <begin position="1"/>
        <end position="15"/>
    </location>
</feature>
<reference evidence="13 14" key="1">
    <citation type="submission" date="2013-07" db="EMBL/GenBank/DDBJ databases">
        <title>The Genome Sequence of Kwoniella mangroviensis CBS10435.</title>
        <authorList>
            <consortium name="The Broad Institute Genome Sequencing Platform"/>
            <person name="Cuomo C."/>
            <person name="Litvintseva A."/>
            <person name="Chen Y."/>
            <person name="Heitman J."/>
            <person name="Sun S."/>
            <person name="Springer D."/>
            <person name="Dromer F."/>
            <person name="Young S.K."/>
            <person name="Zeng Q."/>
            <person name="Gargeya S."/>
            <person name="Fitzgerald M."/>
            <person name="Abouelleil A."/>
            <person name="Alvarado L."/>
            <person name="Berlin A.M."/>
            <person name="Chapman S.B."/>
            <person name="Dewar J."/>
            <person name="Goldberg J."/>
            <person name="Griggs A."/>
            <person name="Gujja S."/>
            <person name="Hansen M."/>
            <person name="Howarth C."/>
            <person name="Imamovic A."/>
            <person name="Larimer J."/>
            <person name="McCowan C."/>
            <person name="Murphy C."/>
            <person name="Pearson M."/>
            <person name="Priest M."/>
            <person name="Roberts A."/>
            <person name="Saif S."/>
            <person name="Shea T."/>
            <person name="Sykes S."/>
            <person name="Wortman J."/>
            <person name="Nusbaum C."/>
            <person name="Birren B."/>
        </authorList>
    </citation>
    <scope>NUCLEOTIDE SEQUENCE [LARGE SCALE GENOMIC DNA]</scope>
    <source>
        <strain evidence="13 14">CBS 10435</strain>
    </source>
</reference>
<comment type="catalytic activity">
    <reaction evidence="1">
        <text>Hydrolysis of terminal (1-&gt;4)-linked alpha-D-glucose residues successively from non-reducing ends of the chains with release of beta-D-glucose.</text>
        <dbReference type="EC" id="3.2.1.3"/>
    </reaction>
</comment>
<protein>
    <recommendedName>
        <fullName evidence="3">glucan 1,4-alpha-glucosidase</fullName>
        <ecNumber evidence="3">3.2.1.3</ecNumber>
    </recommendedName>
    <alternativeName>
        <fullName evidence="9">1,4-alpha-D-glucan glucohydrolase</fullName>
    </alternativeName>
    <alternativeName>
        <fullName evidence="8">Glucan 1,4-alpha-glucosidase</fullName>
    </alternativeName>
</protein>
<proteinExistence type="inferred from homology"/>
<keyword evidence="7" id="KW-0624">Polysaccharide degradation</keyword>
<name>A0A1B9J2Y2_9TREE</name>
<evidence type="ECO:0000259" key="12">
    <source>
        <dbReference type="Pfam" id="PF00723"/>
    </source>
</evidence>
<dbReference type="SUPFAM" id="SSF48208">
    <property type="entry name" value="Six-hairpin glycosidases"/>
    <property type="match status" value="1"/>
</dbReference>
<dbReference type="EMBL" id="KI669459">
    <property type="protein sequence ID" value="OCF62125.1"/>
    <property type="molecule type" value="Genomic_DNA"/>
</dbReference>
<dbReference type="EC" id="3.2.1.3" evidence="3"/>
<comment type="similarity">
    <text evidence="2">Belongs to the glycosyl hydrolase 15 family.</text>
</comment>
<keyword evidence="4" id="KW-0378">Hydrolase</keyword>
<keyword evidence="14" id="KW-1185">Reference proteome</keyword>
<feature type="region of interest" description="Disordered" evidence="10">
    <location>
        <begin position="1"/>
        <end position="49"/>
    </location>
</feature>